<protein>
    <recommendedName>
        <fullName evidence="1">PPC domain-containing protein</fullName>
    </recommendedName>
</protein>
<name>A0A4W5MML9_9TELE</name>
<dbReference type="SUPFAM" id="SSF117856">
    <property type="entry name" value="AF0104/ALDC/Ptd012-like"/>
    <property type="match status" value="1"/>
</dbReference>
<dbReference type="InterPro" id="IPR005175">
    <property type="entry name" value="PPC_dom"/>
</dbReference>
<dbReference type="GeneTree" id="ENSGT00400000024959"/>
<dbReference type="AlphaFoldDB" id="A0A4W5MML9"/>
<proteinExistence type="predicted"/>
<reference evidence="2" key="2">
    <citation type="submission" date="2025-08" db="UniProtKB">
        <authorList>
            <consortium name="Ensembl"/>
        </authorList>
    </citation>
    <scope>IDENTIFICATION</scope>
</reference>
<reference evidence="2" key="3">
    <citation type="submission" date="2025-09" db="UniProtKB">
        <authorList>
            <consortium name="Ensembl"/>
        </authorList>
    </citation>
    <scope>IDENTIFICATION</scope>
</reference>
<dbReference type="Gene3D" id="3.30.1330.80">
    <property type="entry name" value="Hypothetical protein, similar to alpha- acetolactate decarboxylase, domain 2"/>
    <property type="match status" value="1"/>
</dbReference>
<dbReference type="PROSITE" id="PS51742">
    <property type="entry name" value="PPC"/>
    <property type="match status" value="1"/>
</dbReference>
<organism evidence="2 3">
    <name type="scientific">Hucho hucho</name>
    <name type="common">huchen</name>
    <dbReference type="NCBI Taxonomy" id="62062"/>
    <lineage>
        <taxon>Eukaryota</taxon>
        <taxon>Metazoa</taxon>
        <taxon>Chordata</taxon>
        <taxon>Craniata</taxon>
        <taxon>Vertebrata</taxon>
        <taxon>Euteleostomi</taxon>
        <taxon>Actinopterygii</taxon>
        <taxon>Neopterygii</taxon>
        <taxon>Teleostei</taxon>
        <taxon>Protacanthopterygii</taxon>
        <taxon>Salmoniformes</taxon>
        <taxon>Salmonidae</taxon>
        <taxon>Salmoninae</taxon>
        <taxon>Hucho</taxon>
    </lineage>
</organism>
<sequence length="142" mass="16047">MEGKGRLATHRLILARHSDLLSQSQFPSPANHGDRGLVGCLQYIPRVRLIEEELLIQFEVIHLDERFEIVSLVGTLNKEAHLHFCLANKEGKTVGRHVLGDLEVFTTAELVIGEASDLLFDRQLDHFTGFPELVIQPRSEKN</sequence>
<accession>A0A4W5MML9</accession>
<dbReference type="PANTHER" id="PTHR34988:SF1">
    <property type="entry name" value="DNA-BINDING PROTEIN"/>
    <property type="match status" value="1"/>
</dbReference>
<dbReference type="Ensembl" id="ENSHHUT00000041709.1">
    <property type="protein sequence ID" value="ENSHHUP00000040151.1"/>
    <property type="gene ID" value="ENSHHUG00000024877.1"/>
</dbReference>
<dbReference type="STRING" id="62062.ENSHHUP00000040151"/>
<dbReference type="Pfam" id="PF03479">
    <property type="entry name" value="PCC"/>
    <property type="match status" value="1"/>
</dbReference>
<evidence type="ECO:0000313" key="3">
    <source>
        <dbReference type="Proteomes" id="UP000314982"/>
    </source>
</evidence>
<evidence type="ECO:0000313" key="2">
    <source>
        <dbReference type="Ensembl" id="ENSHHUP00000040151.1"/>
    </source>
</evidence>
<reference evidence="3" key="1">
    <citation type="submission" date="2018-06" db="EMBL/GenBank/DDBJ databases">
        <title>Genome assembly of Danube salmon.</title>
        <authorList>
            <person name="Macqueen D.J."/>
            <person name="Gundappa M.K."/>
        </authorList>
    </citation>
    <scope>NUCLEOTIDE SEQUENCE [LARGE SCALE GENOMIC DNA]</scope>
</reference>
<keyword evidence="3" id="KW-1185">Reference proteome</keyword>
<feature type="domain" description="PPC" evidence="1">
    <location>
        <begin position="4"/>
        <end position="136"/>
    </location>
</feature>
<dbReference type="PANTHER" id="PTHR34988">
    <property type="entry name" value="PROTEIN, PUTATIVE-RELATED"/>
    <property type="match status" value="1"/>
</dbReference>
<dbReference type="Proteomes" id="UP000314982">
    <property type="component" value="Unassembled WGS sequence"/>
</dbReference>
<evidence type="ECO:0000259" key="1">
    <source>
        <dbReference type="PROSITE" id="PS51742"/>
    </source>
</evidence>
<dbReference type="CDD" id="cd11378">
    <property type="entry name" value="DUF296"/>
    <property type="match status" value="1"/>
</dbReference>